<comment type="caution">
    <text evidence="1">The sequence shown here is derived from an EMBL/GenBank/DDBJ whole genome shotgun (WGS) entry which is preliminary data.</text>
</comment>
<organism evidence="1 2">
    <name type="scientific">Kangiella marina</name>
    <dbReference type="NCBI Taxonomy" id="1079178"/>
    <lineage>
        <taxon>Bacteria</taxon>
        <taxon>Pseudomonadati</taxon>
        <taxon>Pseudomonadota</taxon>
        <taxon>Gammaproteobacteria</taxon>
        <taxon>Kangiellales</taxon>
        <taxon>Kangiellaceae</taxon>
        <taxon>Kangiella</taxon>
    </lineage>
</organism>
<sequence length="193" mass="22497">MKYIVLITLLVSVMHHSRGEQSPENLMMQSRIYTEAYYRYFDLNSSSNHDLYFLQTGTKNSETKLYLYNFKDKKIDALHSLGKPIKEQFYDILNTSPKLMFVEAAKLVEVEKFEFDSTNCSEVFEMLNYINLPFDAEEITPLEIKFDAPSYIVQQRKGKEELMIETVSTLISSVTIVKELITINNMLVDCIKK</sequence>
<gene>
    <name evidence="1" type="ORF">GCM10023151_17510</name>
</gene>
<protein>
    <submittedName>
        <fullName evidence="1">Uncharacterized protein</fullName>
    </submittedName>
</protein>
<evidence type="ECO:0000313" key="2">
    <source>
        <dbReference type="Proteomes" id="UP001501011"/>
    </source>
</evidence>
<keyword evidence="2" id="KW-1185">Reference proteome</keyword>
<dbReference type="Proteomes" id="UP001501011">
    <property type="component" value="Unassembled WGS sequence"/>
</dbReference>
<evidence type="ECO:0000313" key="1">
    <source>
        <dbReference type="EMBL" id="GAA4362875.1"/>
    </source>
</evidence>
<dbReference type="RefSeq" id="WP_345292845.1">
    <property type="nucleotide sequence ID" value="NZ_BAABFV010000002.1"/>
</dbReference>
<reference evidence="2" key="1">
    <citation type="journal article" date="2019" name="Int. J. Syst. Evol. Microbiol.">
        <title>The Global Catalogue of Microorganisms (GCM) 10K type strain sequencing project: providing services to taxonomists for standard genome sequencing and annotation.</title>
        <authorList>
            <consortium name="The Broad Institute Genomics Platform"/>
            <consortium name="The Broad Institute Genome Sequencing Center for Infectious Disease"/>
            <person name="Wu L."/>
            <person name="Ma J."/>
        </authorList>
    </citation>
    <scope>NUCLEOTIDE SEQUENCE [LARGE SCALE GENOMIC DNA]</scope>
    <source>
        <strain evidence="2">JCM 17728</strain>
    </source>
</reference>
<name>A0ABP8ILW7_9GAMM</name>
<accession>A0ABP8ILW7</accession>
<proteinExistence type="predicted"/>
<dbReference type="EMBL" id="BAABFV010000002">
    <property type="protein sequence ID" value="GAA4362875.1"/>
    <property type="molecule type" value="Genomic_DNA"/>
</dbReference>